<dbReference type="Proteomes" id="UP000217199">
    <property type="component" value="Unassembled WGS sequence"/>
</dbReference>
<evidence type="ECO:0000259" key="2">
    <source>
        <dbReference type="PROSITE" id="PS50030"/>
    </source>
</evidence>
<protein>
    <submittedName>
        <fullName evidence="4">Ubiquitin domain-containing</fullName>
    </submittedName>
</protein>
<dbReference type="Gene3D" id="3.10.20.90">
    <property type="entry name" value="Phosphatidylinositol 3-kinase Catalytic Subunit, Chain A, domain 1"/>
    <property type="match status" value="1"/>
</dbReference>
<evidence type="ECO:0000313" key="4">
    <source>
        <dbReference type="EMBL" id="PAV19200.1"/>
    </source>
</evidence>
<feature type="region of interest" description="Disordered" evidence="1">
    <location>
        <begin position="1"/>
        <end position="20"/>
    </location>
</feature>
<organism evidence="4 5">
    <name type="scientific">Pyrrhoderma noxium</name>
    <dbReference type="NCBI Taxonomy" id="2282107"/>
    <lineage>
        <taxon>Eukaryota</taxon>
        <taxon>Fungi</taxon>
        <taxon>Dikarya</taxon>
        <taxon>Basidiomycota</taxon>
        <taxon>Agaricomycotina</taxon>
        <taxon>Agaricomycetes</taxon>
        <taxon>Hymenochaetales</taxon>
        <taxon>Hymenochaetaceae</taxon>
        <taxon>Pyrrhoderma</taxon>
    </lineage>
</organism>
<feature type="region of interest" description="Disordered" evidence="1">
    <location>
        <begin position="226"/>
        <end position="294"/>
    </location>
</feature>
<dbReference type="SUPFAM" id="SSF46934">
    <property type="entry name" value="UBA-like"/>
    <property type="match status" value="1"/>
</dbReference>
<dbReference type="SMART" id="SM00165">
    <property type="entry name" value="UBA"/>
    <property type="match status" value="1"/>
</dbReference>
<feature type="compositionally biased region" description="Low complexity" evidence="1">
    <location>
        <begin position="1"/>
        <end position="19"/>
    </location>
</feature>
<dbReference type="SMART" id="SM00213">
    <property type="entry name" value="UBQ"/>
    <property type="match status" value="1"/>
</dbReference>
<evidence type="ECO:0000313" key="5">
    <source>
        <dbReference type="Proteomes" id="UP000217199"/>
    </source>
</evidence>
<dbReference type="InterPro" id="IPR015940">
    <property type="entry name" value="UBA"/>
</dbReference>
<dbReference type="InterPro" id="IPR009060">
    <property type="entry name" value="UBA-like_sf"/>
</dbReference>
<evidence type="ECO:0000256" key="1">
    <source>
        <dbReference type="SAM" id="MobiDB-lite"/>
    </source>
</evidence>
<dbReference type="AlphaFoldDB" id="A0A286UHU2"/>
<feature type="region of interest" description="Disordered" evidence="1">
    <location>
        <begin position="319"/>
        <end position="341"/>
    </location>
</feature>
<dbReference type="GO" id="GO:0005829">
    <property type="term" value="C:cytosol"/>
    <property type="evidence" value="ECO:0007669"/>
    <property type="project" value="TreeGrafter"/>
</dbReference>
<dbReference type="OrthoDB" id="267397at2759"/>
<keyword evidence="5" id="KW-1185">Reference proteome</keyword>
<dbReference type="InterPro" id="IPR015496">
    <property type="entry name" value="Ubiquilin"/>
</dbReference>
<gene>
    <name evidence="4" type="ORF">PNOK_0604400</name>
</gene>
<sequence length="417" mass="43636">MAEPAESASSSTLTSSSSEIQINIKGPNELKLQISISPDKTVAGLKEAIAAKSDVEADRQRLIYSGRVLKDEDPLSAYKIQTSHTIHMVKGAARPAAPPPSQIPSMQSGQNPHDPLTMLNGPAGHGIAHAGFNPFADLGLNIRDPNMAQGMFDNPVLMEQMSAMLQNPAVLDAALASNPQLASMAPQMRQIMQSESFQQMISNPRTLQSMMRMSAMMGGAGGAGGLFGGGNTFPSPGVPSTQQQSQTASSSPQNQPSQPRTESAPDSQNPNPYAALADLLGSMPPPAAGANSGASPFGMVDPALVQQLLGGMGGTSGLGLGGGFGGPGSQTAPTDSRSPEERFQVQLQQLQDMGFTNASQNVRALLATGGNVHAAIEYILNGGDRRDHENSTEPDSDNLLYFTFDLFILGTRTRTLP</sequence>
<dbReference type="SUPFAM" id="SSF54236">
    <property type="entry name" value="Ubiquitin-like"/>
    <property type="match status" value="1"/>
</dbReference>
<proteinExistence type="predicted"/>
<dbReference type="Gene3D" id="1.10.8.10">
    <property type="entry name" value="DNA helicase RuvA subunit, C-terminal domain"/>
    <property type="match status" value="1"/>
</dbReference>
<reference evidence="4 5" key="1">
    <citation type="journal article" date="2017" name="Mol. Ecol.">
        <title>Comparative and population genomic landscape of Phellinus noxius: A hypervariable fungus causing root rot in trees.</title>
        <authorList>
            <person name="Chung C.L."/>
            <person name="Lee T.J."/>
            <person name="Akiba M."/>
            <person name="Lee H.H."/>
            <person name="Kuo T.H."/>
            <person name="Liu D."/>
            <person name="Ke H.M."/>
            <person name="Yokoi T."/>
            <person name="Roa M.B."/>
            <person name="Lu M.J."/>
            <person name="Chang Y.Y."/>
            <person name="Ann P.J."/>
            <person name="Tsai J.N."/>
            <person name="Chen C.Y."/>
            <person name="Tzean S.S."/>
            <person name="Ota Y."/>
            <person name="Hattori T."/>
            <person name="Sahashi N."/>
            <person name="Liou R.F."/>
            <person name="Kikuchi T."/>
            <person name="Tsai I.J."/>
        </authorList>
    </citation>
    <scope>NUCLEOTIDE SEQUENCE [LARGE SCALE GENOMIC DNA]</scope>
    <source>
        <strain evidence="4 5">FFPRI411160</strain>
    </source>
</reference>
<feature type="domain" description="Ubiquitin-like" evidence="3">
    <location>
        <begin position="20"/>
        <end position="89"/>
    </location>
</feature>
<dbReference type="STRING" id="2282107.A0A286UHU2"/>
<dbReference type="CDD" id="cd16106">
    <property type="entry name" value="Ubl_Dsk2p_like"/>
    <property type="match status" value="1"/>
</dbReference>
<dbReference type="PANTHER" id="PTHR10677:SF3">
    <property type="entry name" value="FI07626P-RELATED"/>
    <property type="match status" value="1"/>
</dbReference>
<feature type="compositionally biased region" description="Polar residues" evidence="1">
    <location>
        <begin position="260"/>
        <end position="271"/>
    </location>
</feature>
<dbReference type="Pfam" id="PF00240">
    <property type="entry name" value="ubiquitin"/>
    <property type="match status" value="1"/>
</dbReference>
<dbReference type="Pfam" id="PF00627">
    <property type="entry name" value="UBA"/>
    <property type="match status" value="1"/>
</dbReference>
<dbReference type="GO" id="GO:0031593">
    <property type="term" value="F:polyubiquitin modification-dependent protein binding"/>
    <property type="evidence" value="ECO:0007669"/>
    <property type="project" value="TreeGrafter"/>
</dbReference>
<name>A0A286UHU2_9AGAM</name>
<dbReference type="EMBL" id="NBII01000005">
    <property type="protein sequence ID" value="PAV19200.1"/>
    <property type="molecule type" value="Genomic_DNA"/>
</dbReference>
<dbReference type="FunFam" id="3.10.20.90:FF:000205">
    <property type="entry name" value="2'-5'-oligoadenylate synthase-like protein 2"/>
    <property type="match status" value="1"/>
</dbReference>
<dbReference type="PANTHER" id="PTHR10677">
    <property type="entry name" value="UBIQUILIN"/>
    <property type="match status" value="1"/>
</dbReference>
<feature type="domain" description="UBA" evidence="2">
    <location>
        <begin position="338"/>
        <end position="382"/>
    </location>
</feature>
<dbReference type="CDD" id="cd14399">
    <property type="entry name" value="UBA_PLICs"/>
    <property type="match status" value="1"/>
</dbReference>
<feature type="compositionally biased region" description="Gly residues" evidence="1">
    <location>
        <begin position="319"/>
        <end position="328"/>
    </location>
</feature>
<dbReference type="InterPro" id="IPR029071">
    <property type="entry name" value="Ubiquitin-like_domsf"/>
</dbReference>
<dbReference type="FunCoup" id="A0A286UHU2">
    <property type="interactions" value="382"/>
</dbReference>
<dbReference type="PROSITE" id="PS50030">
    <property type="entry name" value="UBA"/>
    <property type="match status" value="1"/>
</dbReference>
<dbReference type="InParanoid" id="A0A286UHU2"/>
<dbReference type="InterPro" id="IPR000626">
    <property type="entry name" value="Ubiquitin-like_dom"/>
</dbReference>
<dbReference type="FunFam" id="1.10.8.10:FF:000079">
    <property type="entry name" value="Ubiquitin family protein"/>
    <property type="match status" value="1"/>
</dbReference>
<evidence type="ECO:0000259" key="3">
    <source>
        <dbReference type="PROSITE" id="PS50053"/>
    </source>
</evidence>
<dbReference type="PROSITE" id="PS50053">
    <property type="entry name" value="UBIQUITIN_2"/>
    <property type="match status" value="1"/>
</dbReference>
<comment type="caution">
    <text evidence="4">The sequence shown here is derived from an EMBL/GenBank/DDBJ whole genome shotgun (WGS) entry which is preliminary data.</text>
</comment>
<feature type="compositionally biased region" description="Low complexity" evidence="1">
    <location>
        <begin position="239"/>
        <end position="259"/>
    </location>
</feature>
<dbReference type="GO" id="GO:0006511">
    <property type="term" value="P:ubiquitin-dependent protein catabolic process"/>
    <property type="evidence" value="ECO:0007669"/>
    <property type="project" value="TreeGrafter"/>
</dbReference>
<accession>A0A286UHU2</accession>